<name>A0ABS4G074_9CLOT</name>
<dbReference type="Gene3D" id="3.40.190.10">
    <property type="entry name" value="Periplasmic binding protein-like II"/>
    <property type="match status" value="2"/>
</dbReference>
<dbReference type="InterPro" id="IPR027024">
    <property type="entry name" value="UCP027386_ABC_sbc_TM0202"/>
</dbReference>
<dbReference type="PANTHER" id="PTHR30024">
    <property type="entry name" value="ALIPHATIC SULFONATES-BINDING PROTEIN-RELATED"/>
    <property type="match status" value="1"/>
</dbReference>
<gene>
    <name evidence="2" type="ORF">J2Z34_000419</name>
</gene>
<protein>
    <submittedName>
        <fullName evidence="2">NitT/TauT family transport system substrate-binding protein</fullName>
    </submittedName>
</protein>
<reference evidence="2 3" key="1">
    <citation type="submission" date="2021-03" db="EMBL/GenBank/DDBJ databases">
        <title>Genomic Encyclopedia of Type Strains, Phase IV (KMG-IV): sequencing the most valuable type-strain genomes for metagenomic binning, comparative biology and taxonomic classification.</title>
        <authorList>
            <person name="Goeker M."/>
        </authorList>
    </citation>
    <scope>NUCLEOTIDE SEQUENCE [LARGE SCALE GENOMIC DNA]</scope>
    <source>
        <strain evidence="2 3">DSM 6139</strain>
    </source>
</reference>
<proteinExistence type="predicted"/>
<evidence type="ECO:0000256" key="1">
    <source>
        <dbReference type="SAM" id="SignalP"/>
    </source>
</evidence>
<sequence length="339" mass="36203">MKKVISVIVSLLIAGAAFSGCQAKPATPTATSAPSVTTPSKAEAVEIRIGGLKGPTSMGMVELMESDEKGTSENNYTFTIAGSADELTPKLVQGELDIAAVPANLASVLYNNTKKSVSLLAVNTLGVVYIVETGNEIQTLSDLKGKTIYATGKGSTPEYNLRYLLKENGLDPDKDITIEWKTEPTEVVALLSGEKGGIAMMPQPYVTVAQGSVNNLRIAVDLTESWDKLKNGSTLITGVLIVRNEFAEKHPEELAAFLAEYKKSTEYVNANLKEASLLVEKYGIVKAAVAEKAIPYCHITYMDGAGMKSAMEGYLAVLFEQNPKSVGGALPGADFYYEK</sequence>
<dbReference type="EMBL" id="JAGGKC010000002">
    <property type="protein sequence ID" value="MBP1917948.1"/>
    <property type="molecule type" value="Genomic_DNA"/>
</dbReference>
<dbReference type="PANTHER" id="PTHR30024:SF46">
    <property type="entry name" value="ABC TRANSPORTER, SUBSTRATE-BINDING LIPOPROTEIN"/>
    <property type="match status" value="1"/>
</dbReference>
<dbReference type="Proteomes" id="UP001519271">
    <property type="component" value="Unassembled WGS sequence"/>
</dbReference>
<keyword evidence="1" id="KW-0732">Signal</keyword>
<keyword evidence="3" id="KW-1185">Reference proteome</keyword>
<comment type="caution">
    <text evidence="2">The sequence shown here is derived from an EMBL/GenBank/DDBJ whole genome shotgun (WGS) entry which is preliminary data.</text>
</comment>
<dbReference type="SUPFAM" id="SSF53850">
    <property type="entry name" value="Periplasmic binding protein-like II"/>
    <property type="match status" value="1"/>
</dbReference>
<dbReference type="RefSeq" id="WP_209458196.1">
    <property type="nucleotide sequence ID" value="NZ_JAGGKC010000002.1"/>
</dbReference>
<accession>A0ABS4G074</accession>
<evidence type="ECO:0000313" key="3">
    <source>
        <dbReference type="Proteomes" id="UP001519271"/>
    </source>
</evidence>
<dbReference type="PIRSF" id="PIRSF027386">
    <property type="entry name" value="UCP027386_ABC_sbc_TM0202"/>
    <property type="match status" value="1"/>
</dbReference>
<evidence type="ECO:0000313" key="2">
    <source>
        <dbReference type="EMBL" id="MBP1917948.1"/>
    </source>
</evidence>
<feature type="signal peptide" evidence="1">
    <location>
        <begin position="1"/>
        <end position="19"/>
    </location>
</feature>
<organism evidence="2 3">
    <name type="scientific">Youngiibacter multivorans</name>
    <dbReference type="NCBI Taxonomy" id="937251"/>
    <lineage>
        <taxon>Bacteria</taxon>
        <taxon>Bacillati</taxon>
        <taxon>Bacillota</taxon>
        <taxon>Clostridia</taxon>
        <taxon>Eubacteriales</taxon>
        <taxon>Clostridiaceae</taxon>
        <taxon>Youngiibacter</taxon>
    </lineage>
</organism>
<dbReference type="PROSITE" id="PS51257">
    <property type="entry name" value="PROKAR_LIPOPROTEIN"/>
    <property type="match status" value="1"/>
</dbReference>
<feature type="chain" id="PRO_5045369709" evidence="1">
    <location>
        <begin position="20"/>
        <end position="339"/>
    </location>
</feature>
<dbReference type="Pfam" id="PF13379">
    <property type="entry name" value="NMT1_2"/>
    <property type="match status" value="1"/>
</dbReference>